<evidence type="ECO:0000259" key="1">
    <source>
        <dbReference type="Pfam" id="PF02900"/>
    </source>
</evidence>
<accession>A0A844YVB8</accession>
<organism evidence="2 3">
    <name type="scientific">Alteraurantiacibacter buctensis</name>
    <dbReference type="NCBI Taxonomy" id="1503981"/>
    <lineage>
        <taxon>Bacteria</taxon>
        <taxon>Pseudomonadati</taxon>
        <taxon>Pseudomonadota</taxon>
        <taxon>Alphaproteobacteria</taxon>
        <taxon>Sphingomonadales</taxon>
        <taxon>Erythrobacteraceae</taxon>
        <taxon>Alteraurantiacibacter</taxon>
    </lineage>
</organism>
<dbReference type="AlphaFoldDB" id="A0A844YVB8"/>
<dbReference type="Gene3D" id="3.40.830.10">
    <property type="entry name" value="LigB-like"/>
    <property type="match status" value="1"/>
</dbReference>
<dbReference type="EC" id="1.13.11.16" evidence="2"/>
<sequence length="322" mass="34260">MTSSASSPPKAYLGCVPHVPFTVLQDRALNAPFWAAYRAQAERIAALDPDLVIAFGSDHYSGMHMAMMPSFAVGMAAHAVADDGGFPGKLNVPAELAYACAAHVVDAGIDVATSHAMEVDHGFSAPLNHYFGGIAAKPVIPVFINALAEPRPTFRRCRMLGEAVGDWAARTGLKVAIIGTGGLSHETGEVFPQFREVQDPRTREYLLHGGRTGELSREQWLAELHDGLQVVNGLLLEHTPGVGEIRPEWDAEFIRLFTGGDMTVFDGWSDAEVLAAGGNGAGEVRMWIAAAAAAGRMGVSDITVDYFSHELPMGVCAVVVHG</sequence>
<gene>
    <name evidence="2" type="primary">mhpB</name>
    <name evidence="2" type="ORF">GRI99_04955</name>
</gene>
<dbReference type="RefSeq" id="WP_160770947.1">
    <property type="nucleotide sequence ID" value="NZ_WTYV01000002.1"/>
</dbReference>
<reference evidence="2 3" key="1">
    <citation type="submission" date="2019-12" db="EMBL/GenBank/DDBJ databases">
        <title>Genomic-based taxomic classification of the family Erythrobacteraceae.</title>
        <authorList>
            <person name="Xu L."/>
        </authorList>
    </citation>
    <scope>NUCLEOTIDE SEQUENCE [LARGE SCALE GENOMIC DNA]</scope>
    <source>
        <strain evidence="2 3">M0322</strain>
    </source>
</reference>
<keyword evidence="3" id="KW-1185">Reference proteome</keyword>
<comment type="caution">
    <text evidence="2">The sequence shown here is derived from an EMBL/GenBank/DDBJ whole genome shotgun (WGS) entry which is preliminary data.</text>
</comment>
<name>A0A844YVB8_9SPHN</name>
<dbReference type="GO" id="GO:0008198">
    <property type="term" value="F:ferrous iron binding"/>
    <property type="evidence" value="ECO:0007669"/>
    <property type="project" value="InterPro"/>
</dbReference>
<dbReference type="SUPFAM" id="SSF53213">
    <property type="entry name" value="LigB-like"/>
    <property type="match status" value="1"/>
</dbReference>
<feature type="domain" description="Extradiol ring-cleavage dioxygenase class III enzyme subunit B" evidence="1">
    <location>
        <begin position="15"/>
        <end position="319"/>
    </location>
</feature>
<dbReference type="Proteomes" id="UP000466966">
    <property type="component" value="Unassembled WGS sequence"/>
</dbReference>
<proteinExistence type="predicted"/>
<dbReference type="OrthoDB" id="8673673at2"/>
<keyword evidence="2" id="KW-0223">Dioxygenase</keyword>
<protein>
    <submittedName>
        <fullName evidence="2">3-carboxyethylcatechol 2,3-dioxygenase</fullName>
        <ecNumber evidence="2">1.13.11.16</ecNumber>
    </submittedName>
</protein>
<keyword evidence="2" id="KW-0560">Oxidoreductase</keyword>
<evidence type="ECO:0000313" key="3">
    <source>
        <dbReference type="Proteomes" id="UP000466966"/>
    </source>
</evidence>
<evidence type="ECO:0000313" key="2">
    <source>
        <dbReference type="EMBL" id="MXO70986.1"/>
    </source>
</evidence>
<dbReference type="Pfam" id="PF02900">
    <property type="entry name" value="LigB"/>
    <property type="match status" value="1"/>
</dbReference>
<dbReference type="InterPro" id="IPR004183">
    <property type="entry name" value="Xdiol_dOase_suB"/>
</dbReference>
<dbReference type="GO" id="GO:0047070">
    <property type="term" value="F:3-carboxyethylcatechol 2,3-dioxygenase activity"/>
    <property type="evidence" value="ECO:0007669"/>
    <property type="project" value="UniProtKB-EC"/>
</dbReference>
<dbReference type="EMBL" id="WTYV01000002">
    <property type="protein sequence ID" value="MXO70986.1"/>
    <property type="molecule type" value="Genomic_DNA"/>
</dbReference>